<dbReference type="InterPro" id="IPR045584">
    <property type="entry name" value="Pilin-like"/>
</dbReference>
<keyword evidence="2" id="KW-0812">Transmembrane</keyword>
<reference evidence="5" key="1">
    <citation type="journal article" date="2017" name="Genome Announc.">
        <title>Draft Genome Sequence of Terrimicrobium sacchariphilum NM-5T, a Facultative Anaerobic Soil Bacterium of the Class Spartobacteria.</title>
        <authorList>
            <person name="Qiu Y.L."/>
            <person name="Tourlousse D.M."/>
            <person name="Matsuura N."/>
            <person name="Ohashi A."/>
            <person name="Sekiguchi Y."/>
        </authorList>
    </citation>
    <scope>NUCLEOTIDE SEQUENCE [LARGE SCALE GENOMIC DNA]</scope>
    <source>
        <strain evidence="5">NM-5</strain>
    </source>
</reference>
<dbReference type="Pfam" id="PF07596">
    <property type="entry name" value="SBP_bac_10"/>
    <property type="match status" value="1"/>
</dbReference>
<keyword evidence="1" id="KW-0488">Methylation</keyword>
<dbReference type="PRINTS" id="PR00813">
    <property type="entry name" value="BCTERIALGSPG"/>
</dbReference>
<dbReference type="GO" id="GO:0015628">
    <property type="term" value="P:protein secretion by the type II secretion system"/>
    <property type="evidence" value="ECO:0007669"/>
    <property type="project" value="InterPro"/>
</dbReference>
<dbReference type="GO" id="GO:0015627">
    <property type="term" value="C:type II protein secretion system complex"/>
    <property type="evidence" value="ECO:0007669"/>
    <property type="project" value="InterPro"/>
</dbReference>
<keyword evidence="5" id="KW-1185">Reference proteome</keyword>
<protein>
    <submittedName>
        <fullName evidence="4">Prepilin-type processing-associated H-X9-DG domain-containing protein</fullName>
    </submittedName>
</protein>
<keyword evidence="2" id="KW-0472">Membrane</keyword>
<dbReference type="STRING" id="690879.TSACC_2222"/>
<feature type="domain" description="DUF1559" evidence="3">
    <location>
        <begin position="46"/>
        <end position="110"/>
    </location>
</feature>
<name>A0A146G4S8_TERSA</name>
<dbReference type="InterPro" id="IPR011453">
    <property type="entry name" value="DUF1559"/>
</dbReference>
<proteinExistence type="predicted"/>
<dbReference type="Gene3D" id="3.30.700.10">
    <property type="entry name" value="Glycoprotein, Type 4 Pilin"/>
    <property type="match status" value="1"/>
</dbReference>
<dbReference type="PANTHER" id="PTHR30093">
    <property type="entry name" value="GENERAL SECRETION PATHWAY PROTEIN G"/>
    <property type="match status" value="1"/>
</dbReference>
<dbReference type="SUPFAM" id="SSF54523">
    <property type="entry name" value="Pili subunits"/>
    <property type="match status" value="1"/>
</dbReference>
<dbReference type="InterPro" id="IPR000983">
    <property type="entry name" value="Bac_GSPG_pilin"/>
</dbReference>
<dbReference type="EMBL" id="BDCO01000002">
    <property type="protein sequence ID" value="GAT31828.1"/>
    <property type="molecule type" value="Genomic_DNA"/>
</dbReference>
<evidence type="ECO:0000256" key="1">
    <source>
        <dbReference type="ARBA" id="ARBA00022481"/>
    </source>
</evidence>
<feature type="transmembrane region" description="Helical" evidence="2">
    <location>
        <begin position="22"/>
        <end position="47"/>
    </location>
</feature>
<evidence type="ECO:0000259" key="3">
    <source>
        <dbReference type="Pfam" id="PF07596"/>
    </source>
</evidence>
<dbReference type="AlphaFoldDB" id="A0A146G4S8"/>
<keyword evidence="2" id="KW-1133">Transmembrane helix</keyword>
<accession>A0A146G4S8</accession>
<evidence type="ECO:0000313" key="4">
    <source>
        <dbReference type="EMBL" id="GAT31828.1"/>
    </source>
</evidence>
<sequence length="243" mass="26656">MCGPDSVPDARRVAGAFTLVELLTVIGVLAILACLVVPAISSGAMAANRAKCASNLRQIGQAILLYAGDHDGVLPVTSHSTGDSRVKLNGKWLNSIEYSWVYLLADYLDNVDKVRVCPADEAIRQRQILQMKATSYLLNDEVFDSEVYGRFQNLPHPSRLMLAFISNRPVSRTWDHAHCADWTAWPALTTDVAVDRHRTGERAGSRLKGSANYLFADGHVQNMQATEVKAILDRGENPWLPGG</sequence>
<evidence type="ECO:0000313" key="5">
    <source>
        <dbReference type="Proteomes" id="UP000076023"/>
    </source>
</evidence>
<evidence type="ECO:0000256" key="2">
    <source>
        <dbReference type="SAM" id="Phobius"/>
    </source>
</evidence>
<organism evidence="4 5">
    <name type="scientific">Terrimicrobium sacchariphilum</name>
    <dbReference type="NCBI Taxonomy" id="690879"/>
    <lineage>
        <taxon>Bacteria</taxon>
        <taxon>Pseudomonadati</taxon>
        <taxon>Verrucomicrobiota</taxon>
        <taxon>Terrimicrobiia</taxon>
        <taxon>Terrimicrobiales</taxon>
        <taxon>Terrimicrobiaceae</taxon>
        <taxon>Terrimicrobium</taxon>
    </lineage>
</organism>
<dbReference type="InParanoid" id="A0A146G4S8"/>
<dbReference type="Proteomes" id="UP000076023">
    <property type="component" value="Unassembled WGS sequence"/>
</dbReference>
<comment type="caution">
    <text evidence="4">The sequence shown here is derived from an EMBL/GenBank/DDBJ whole genome shotgun (WGS) entry which is preliminary data.</text>
</comment>
<gene>
    <name evidence="4" type="ORF">TSACC_2222</name>
</gene>
<dbReference type="PANTHER" id="PTHR30093:SF2">
    <property type="entry name" value="TYPE II SECRETION SYSTEM PROTEIN H"/>
    <property type="match status" value="1"/>
</dbReference>